<keyword evidence="3 6" id="KW-0418">Kinase</keyword>
<dbReference type="EMBL" id="JAEPRJ010000001">
    <property type="protein sequence ID" value="MBK5897822.1"/>
    <property type="molecule type" value="Genomic_DNA"/>
</dbReference>
<evidence type="ECO:0000256" key="1">
    <source>
        <dbReference type="ARBA" id="ARBA00009156"/>
    </source>
</evidence>
<keyword evidence="7" id="KW-1185">Reference proteome</keyword>
<organism evidence="6 7">
    <name type="scientific">Catonella massiliensis</name>
    <dbReference type="NCBI Taxonomy" id="2799636"/>
    <lineage>
        <taxon>Bacteria</taxon>
        <taxon>Bacillati</taxon>
        <taxon>Bacillota</taxon>
        <taxon>Clostridia</taxon>
        <taxon>Lachnospirales</taxon>
        <taxon>Lachnospiraceae</taxon>
        <taxon>Catonella</taxon>
    </lineage>
</organism>
<evidence type="ECO:0000313" key="6">
    <source>
        <dbReference type="EMBL" id="MBK5897822.1"/>
    </source>
</evidence>
<dbReference type="Pfam" id="PF00370">
    <property type="entry name" value="FGGY_N"/>
    <property type="match status" value="1"/>
</dbReference>
<gene>
    <name evidence="6" type="ORF">JJN12_08535</name>
</gene>
<accession>A0ABS1J0Z4</accession>
<reference evidence="6 7" key="1">
    <citation type="submission" date="2021-01" db="EMBL/GenBank/DDBJ databases">
        <title>Isolation and description of Catonella massiliensis sp. nov., a novel Catonella species, isolated from a stable periodontitis subject.</title>
        <authorList>
            <person name="Antezack A."/>
            <person name="Boxberger M."/>
            <person name="La Scola B."/>
            <person name="Monnet-Corti V."/>
        </authorList>
    </citation>
    <scope>NUCLEOTIDE SEQUENCE [LARGE SCALE GENOMIC DNA]</scope>
    <source>
        <strain evidence="6 7">Marseille-Q4567</strain>
    </source>
</reference>
<dbReference type="Gene3D" id="3.30.420.40">
    <property type="match status" value="2"/>
</dbReference>
<dbReference type="InterPro" id="IPR050406">
    <property type="entry name" value="FGGY_Carb_Kinase"/>
</dbReference>
<evidence type="ECO:0000256" key="3">
    <source>
        <dbReference type="ARBA" id="ARBA00022777"/>
    </source>
</evidence>
<dbReference type="InterPro" id="IPR018484">
    <property type="entry name" value="FGGY_N"/>
</dbReference>
<keyword evidence="2" id="KW-0808">Transferase</keyword>
<dbReference type="CDD" id="cd07809">
    <property type="entry name" value="ASKHA_NBD_FGGY_BaXK-like"/>
    <property type="match status" value="1"/>
</dbReference>
<proteinExistence type="inferred from homology"/>
<evidence type="ECO:0000259" key="4">
    <source>
        <dbReference type="Pfam" id="PF00370"/>
    </source>
</evidence>
<dbReference type="SUPFAM" id="SSF53067">
    <property type="entry name" value="Actin-like ATPase domain"/>
    <property type="match status" value="2"/>
</dbReference>
<name>A0ABS1J0Z4_9FIRM</name>
<comment type="caution">
    <text evidence="6">The sequence shown here is derived from an EMBL/GenBank/DDBJ whole genome shotgun (WGS) entry which is preliminary data.</text>
</comment>
<evidence type="ECO:0000259" key="5">
    <source>
        <dbReference type="Pfam" id="PF02782"/>
    </source>
</evidence>
<dbReference type="InterPro" id="IPR043129">
    <property type="entry name" value="ATPase_NBD"/>
</dbReference>
<comment type="similarity">
    <text evidence="1">Belongs to the FGGY kinase family.</text>
</comment>
<sequence>MGNEAICSEKSRLIKQGRTSLGIEFGSTRIKAVLVDFSGEVLGVGVYDWENSLKDGIWTYPLEEIHAGLKKCYTSLRKNVEEKYGVTLKKIGSMGISAMMHGLMAFDKEGMLLTPFKTWRNSDTEDAADELTRIFNFNIPLRWTIAHIYQAVLDKKDYVKELEFAVTLAGYIHFKLTGERVIGVGDAAGIFPIENGNYNEKMIKDFEKLVLDKGYHVKLMELFPKVLSAGDNAGSLTSEGAAFLDESGNLEAGVPLCPPEGDAGTGMVATNSVAVGTGNVSAGTSIFAMLVLEKGLSKLYREIDMVTTPDGYPVAMAHANNCTSDLNAWVNIFKEFAELFGIKADMGELYGKLYNASLSGDKDCGGLLSYGYYSGEGIVHLNEGRPLFARMPESKFNLANFMRSHLYASLGAVKIGLDILLKDEKVKVTKIMGHGGLFKTPLVAQSYLAAAVNAPVTVMDTAGEGGPWGMAVLASYLINKDNMSLSEYLEKIIFKDAKGTTIEPDVRDAAGLEAYMERYKAGLEVEKRAVEVL</sequence>
<evidence type="ECO:0000256" key="2">
    <source>
        <dbReference type="ARBA" id="ARBA00022679"/>
    </source>
</evidence>
<dbReference type="PANTHER" id="PTHR43095:SF5">
    <property type="entry name" value="XYLULOSE KINASE"/>
    <property type="match status" value="1"/>
</dbReference>
<evidence type="ECO:0000313" key="7">
    <source>
        <dbReference type="Proteomes" id="UP000604730"/>
    </source>
</evidence>
<dbReference type="InterPro" id="IPR018485">
    <property type="entry name" value="FGGY_C"/>
</dbReference>
<protein>
    <submittedName>
        <fullName evidence="6">FGGY-family carbohydrate kinase</fullName>
    </submittedName>
</protein>
<dbReference type="RefSeq" id="WP_208429284.1">
    <property type="nucleotide sequence ID" value="NZ_JAEPRJ010000001.1"/>
</dbReference>
<dbReference type="Proteomes" id="UP000604730">
    <property type="component" value="Unassembled WGS sequence"/>
</dbReference>
<feature type="domain" description="Carbohydrate kinase FGGY C-terminal" evidence="5">
    <location>
        <begin position="279"/>
        <end position="476"/>
    </location>
</feature>
<dbReference type="GO" id="GO:0016301">
    <property type="term" value="F:kinase activity"/>
    <property type="evidence" value="ECO:0007669"/>
    <property type="project" value="UniProtKB-KW"/>
</dbReference>
<dbReference type="Pfam" id="PF02782">
    <property type="entry name" value="FGGY_C"/>
    <property type="match status" value="1"/>
</dbReference>
<feature type="domain" description="Carbohydrate kinase FGGY N-terminal" evidence="4">
    <location>
        <begin position="21"/>
        <end position="243"/>
    </location>
</feature>
<dbReference type="PANTHER" id="PTHR43095">
    <property type="entry name" value="SUGAR KINASE"/>
    <property type="match status" value="1"/>
</dbReference>